<keyword evidence="3 9" id="KW-0378">Hydrolase</keyword>
<dbReference type="Proteomes" id="UP001567571">
    <property type="component" value="Unassembled WGS sequence"/>
</dbReference>
<comment type="caution">
    <text evidence="8">The sequence shown here is derived from an EMBL/GenBank/DDBJ whole genome shotgun (WGS) entry which is preliminary data.</text>
</comment>
<reference evidence="8" key="2">
    <citation type="submission" date="2023-12" db="EMBL/GenBank/DDBJ databases">
        <authorList>
            <person name="Sun Q."/>
            <person name="Inoue M."/>
        </authorList>
    </citation>
    <scope>NUCLEOTIDE SEQUENCE</scope>
    <source>
        <strain evidence="8">JCM 14265</strain>
    </source>
</reference>
<evidence type="ECO:0000313" key="10">
    <source>
        <dbReference type="Proteomes" id="UP001501425"/>
    </source>
</evidence>
<keyword evidence="5" id="KW-0472">Membrane</keyword>
<dbReference type="Pfam" id="PF02601">
    <property type="entry name" value="Exonuc_VII_L"/>
    <property type="match status" value="1"/>
</dbReference>
<dbReference type="InterPro" id="IPR003753">
    <property type="entry name" value="Exonuc_VII_L"/>
</dbReference>
<keyword evidence="4" id="KW-0269">Exonuclease</keyword>
<keyword evidence="2" id="KW-0540">Nuclease</keyword>
<evidence type="ECO:0000256" key="5">
    <source>
        <dbReference type="SAM" id="Phobius"/>
    </source>
</evidence>
<proteinExistence type="inferred from homology"/>
<name>A0AAV3SWR6_9EURY</name>
<feature type="domain" description="OB-fold nucleic acid binding" evidence="7">
    <location>
        <begin position="20"/>
        <end position="114"/>
    </location>
</feature>
<dbReference type="Pfam" id="PF13742">
    <property type="entry name" value="tRNA_anti_2"/>
    <property type="match status" value="1"/>
</dbReference>
<evidence type="ECO:0000256" key="3">
    <source>
        <dbReference type="ARBA" id="ARBA00022801"/>
    </source>
</evidence>
<dbReference type="PANTHER" id="PTHR30008:SF0">
    <property type="entry name" value="EXODEOXYRIBONUCLEASE 7 LARGE SUBUNIT"/>
    <property type="match status" value="1"/>
</dbReference>
<dbReference type="PANTHER" id="PTHR30008">
    <property type="entry name" value="EXODEOXYRIBONUCLEASE 7 LARGE SUBUNIT"/>
    <property type="match status" value="1"/>
</dbReference>
<dbReference type="InterPro" id="IPR020579">
    <property type="entry name" value="Exonuc_VII_lsu_C"/>
</dbReference>
<evidence type="ECO:0000259" key="7">
    <source>
        <dbReference type="Pfam" id="PF13742"/>
    </source>
</evidence>
<keyword evidence="5" id="KW-1133">Transmembrane helix</keyword>
<dbReference type="InterPro" id="IPR025824">
    <property type="entry name" value="OB-fold_nuc-bd_dom"/>
</dbReference>
<evidence type="ECO:0000256" key="2">
    <source>
        <dbReference type="ARBA" id="ARBA00022722"/>
    </source>
</evidence>
<organism evidence="8 10">
    <name type="scientific">Halorubrum ejinorense</name>
    <dbReference type="NCBI Taxonomy" id="425309"/>
    <lineage>
        <taxon>Archaea</taxon>
        <taxon>Methanobacteriati</taxon>
        <taxon>Methanobacteriota</taxon>
        <taxon>Stenosarchaea group</taxon>
        <taxon>Halobacteria</taxon>
        <taxon>Halobacteriales</taxon>
        <taxon>Haloferacaceae</taxon>
        <taxon>Halorubrum</taxon>
    </lineage>
</organism>
<feature type="domain" description="Exonuclease VII large subunit C-terminal" evidence="6">
    <location>
        <begin position="139"/>
        <end position="409"/>
    </location>
</feature>
<keyword evidence="1" id="KW-0963">Cytoplasm</keyword>
<evidence type="ECO:0000313" key="11">
    <source>
        <dbReference type="Proteomes" id="UP001567571"/>
    </source>
</evidence>
<dbReference type="GO" id="GO:0006308">
    <property type="term" value="P:DNA catabolic process"/>
    <property type="evidence" value="ECO:0007669"/>
    <property type="project" value="InterPro"/>
</dbReference>
<dbReference type="GO" id="GO:0008855">
    <property type="term" value="F:exodeoxyribonuclease VII activity"/>
    <property type="evidence" value="ECO:0007669"/>
    <property type="project" value="UniProtKB-EC"/>
</dbReference>
<dbReference type="NCBIfam" id="TIGR00237">
    <property type="entry name" value="xseA"/>
    <property type="match status" value="1"/>
</dbReference>
<dbReference type="EMBL" id="BAAADQ010000015">
    <property type="protein sequence ID" value="GAA0553435.1"/>
    <property type="molecule type" value="Genomic_DNA"/>
</dbReference>
<reference evidence="9 11" key="3">
    <citation type="submission" date="2024-06" db="EMBL/GenBank/DDBJ databases">
        <title>Halorubrum miltondacostae sp. nov., a potential PHA producer isolated from an inland solar saltern in Rio Maior, Portugal.</title>
        <authorList>
            <person name="Albuquerque L."/>
            <person name="Viver T."/>
            <person name="Barroso C."/>
            <person name="Claudino R."/>
            <person name="Galvan M."/>
            <person name="Simoes G."/>
            <person name="Lobo Da Cunha A."/>
            <person name="Egas C."/>
        </authorList>
    </citation>
    <scope>NUCLEOTIDE SEQUENCE [LARGE SCALE GENOMIC DNA]</scope>
    <source>
        <strain evidence="9 11">DSM 18646</strain>
    </source>
</reference>
<dbReference type="EC" id="3.1.11.6" evidence="9"/>
<reference evidence="8" key="1">
    <citation type="journal article" date="2014" name="Int. J. Syst. Evol. Microbiol.">
        <title>Complete genome sequence of Corynebacterium casei LMG S-19264T (=DSM 44701T), isolated from a smear-ripened cheese.</title>
        <authorList>
            <consortium name="US DOE Joint Genome Institute (JGI-PGF)"/>
            <person name="Walter F."/>
            <person name="Albersmeier A."/>
            <person name="Kalinowski J."/>
            <person name="Ruckert C."/>
        </authorList>
    </citation>
    <scope>NUCLEOTIDE SEQUENCE</scope>
    <source>
        <strain evidence="8">JCM 14265</strain>
    </source>
</reference>
<keyword evidence="11" id="KW-1185">Reference proteome</keyword>
<dbReference type="GO" id="GO:0009318">
    <property type="term" value="C:exodeoxyribonuclease VII complex"/>
    <property type="evidence" value="ECO:0007669"/>
    <property type="project" value="InterPro"/>
</dbReference>
<dbReference type="RefSeq" id="WP_343780518.1">
    <property type="nucleotide sequence ID" value="NZ_BAAADQ010000015.1"/>
</dbReference>
<protein>
    <submittedName>
        <fullName evidence="8">Exodeoxyribonuclease VII large subunit</fullName>
        <ecNumber evidence="9">3.1.11.6</ecNumber>
    </submittedName>
</protein>
<evidence type="ECO:0000259" key="6">
    <source>
        <dbReference type="Pfam" id="PF02601"/>
    </source>
</evidence>
<keyword evidence="5" id="KW-0812">Transmembrane</keyword>
<gene>
    <name evidence="8" type="primary">xseA</name>
    <name evidence="9" type="ORF">ABNG02_02970</name>
    <name evidence="8" type="ORF">GCM10008994_30550</name>
</gene>
<dbReference type="AlphaFoldDB" id="A0AAV3SWR6"/>
<evidence type="ECO:0000313" key="9">
    <source>
        <dbReference type="EMBL" id="MEZ3166290.1"/>
    </source>
</evidence>
<evidence type="ECO:0000256" key="4">
    <source>
        <dbReference type="ARBA" id="ARBA00022839"/>
    </source>
</evidence>
<evidence type="ECO:0000313" key="8">
    <source>
        <dbReference type="EMBL" id="GAA0553435.1"/>
    </source>
</evidence>
<sequence length="457" mass="49641">MADTHDPRPEGPSVPEGNVWSVGQLNAEIGSVLDAAQDRLPSYVVGEVSDINRYDFGTFFDLRDLDDDATISCIMWAHQREAVTHELEEGTETIVRATVDFYHDDGRTQLAVKNFWPVGESDRSEDLAALRAELAEDGLLDEAAAQPLPEYPRHIGVVTSLAGSARRDLEEAVRARHPGVPITVCGATVQGEAAVASLVTAVRRLEQDSAIDVIVVTRGGGADADLWCFNEEPVVRAIADCATPTVVAVGHEDDETLAEAVADHRSMTPTDAGVAVAPDLASVRQRVADIEHRVDRAYTSVVTDRVATLTQRLDAGLQTLEQRAQAREATRQRIADIEHRITVAYEALVTSRLTAIETQLNDAYQALEHAVETDAVTVRAAQRRVGGLESRIDTAYQTRVDRELGALEARIEDGYREIETDARVQAGQSEARRLRVAVIVLLVVLGLTLLALAVGVL</sequence>
<evidence type="ECO:0000256" key="1">
    <source>
        <dbReference type="ARBA" id="ARBA00022490"/>
    </source>
</evidence>
<dbReference type="EMBL" id="JBEDNW010000002">
    <property type="protein sequence ID" value="MEZ3166290.1"/>
    <property type="molecule type" value="Genomic_DNA"/>
</dbReference>
<feature type="transmembrane region" description="Helical" evidence="5">
    <location>
        <begin position="436"/>
        <end position="456"/>
    </location>
</feature>
<dbReference type="HAMAP" id="MF_00378">
    <property type="entry name" value="Exonuc_7_L"/>
    <property type="match status" value="1"/>
</dbReference>
<dbReference type="Proteomes" id="UP001501425">
    <property type="component" value="Unassembled WGS sequence"/>
</dbReference>
<accession>A0AAV3SWR6</accession>
<dbReference type="GO" id="GO:0003676">
    <property type="term" value="F:nucleic acid binding"/>
    <property type="evidence" value="ECO:0007669"/>
    <property type="project" value="InterPro"/>
</dbReference>